<name>A0A1F5MFN7_9BACT</name>
<sequence length="292" mass="30261">MFDSLKARLLLGLYAFLLISIPIGAYLTSQAQDIKSKAAETKKTITKLTPKTASSSAREILNASETNIDDLSNQLDGVSDSSSPTVATSFGPTLSLKASLEGRPANNQATKLFVGIVEGTLSSNPKFLLSFSVDLPATGEYSNLSLAGLTTGSTYTALLKGASQIATSSAFTMSPSATNLNGGSALNMLSGDLNEDNVINTSDYSIVQKAYGASSSSSNWNSLADLNADGVINTFDLGIVVKNLNQTGASGAWTSPIPASSSASLTTGGRASYTTVPKGGPQQNGYWIYIPK</sequence>
<reference evidence="2 3" key="1">
    <citation type="journal article" date="2016" name="Nat. Commun.">
        <title>Thousands of microbial genomes shed light on interconnected biogeochemical processes in an aquifer system.</title>
        <authorList>
            <person name="Anantharaman K."/>
            <person name="Brown C.T."/>
            <person name="Hug L.A."/>
            <person name="Sharon I."/>
            <person name="Castelle C.J."/>
            <person name="Probst A.J."/>
            <person name="Thomas B.C."/>
            <person name="Singh A."/>
            <person name="Wilkins M.J."/>
            <person name="Karaoz U."/>
            <person name="Brodie E.L."/>
            <person name="Williams K.H."/>
            <person name="Hubbard S.S."/>
            <person name="Banfield J.F."/>
        </authorList>
    </citation>
    <scope>NUCLEOTIDE SEQUENCE [LARGE SCALE GENOMIC DNA]</scope>
</reference>
<dbReference type="GO" id="GO:0004553">
    <property type="term" value="F:hydrolase activity, hydrolyzing O-glycosyl compounds"/>
    <property type="evidence" value="ECO:0007669"/>
    <property type="project" value="InterPro"/>
</dbReference>
<dbReference type="SUPFAM" id="SSF63446">
    <property type="entry name" value="Type I dockerin domain"/>
    <property type="match status" value="1"/>
</dbReference>
<dbReference type="InterPro" id="IPR036439">
    <property type="entry name" value="Dockerin_dom_sf"/>
</dbReference>
<protein>
    <recommendedName>
        <fullName evidence="1">Dockerin domain-containing protein</fullName>
    </recommendedName>
</protein>
<comment type="caution">
    <text evidence="2">The sequence shown here is derived from an EMBL/GenBank/DDBJ whole genome shotgun (WGS) entry which is preliminary data.</text>
</comment>
<dbReference type="AlphaFoldDB" id="A0A1F5MFN7"/>
<dbReference type="Pfam" id="PF00404">
    <property type="entry name" value="Dockerin_1"/>
    <property type="match status" value="1"/>
</dbReference>
<feature type="domain" description="Dockerin" evidence="1">
    <location>
        <begin position="186"/>
        <end position="259"/>
    </location>
</feature>
<proteinExistence type="predicted"/>
<dbReference type="EMBL" id="MFDU01000031">
    <property type="protein sequence ID" value="OGE64182.1"/>
    <property type="molecule type" value="Genomic_DNA"/>
</dbReference>
<dbReference type="PROSITE" id="PS00018">
    <property type="entry name" value="EF_HAND_1"/>
    <property type="match status" value="1"/>
</dbReference>
<evidence type="ECO:0000313" key="3">
    <source>
        <dbReference type="Proteomes" id="UP000183317"/>
    </source>
</evidence>
<dbReference type="Proteomes" id="UP000183317">
    <property type="component" value="Unassembled WGS sequence"/>
</dbReference>
<evidence type="ECO:0000313" key="2">
    <source>
        <dbReference type="EMBL" id="OGE64182.1"/>
    </source>
</evidence>
<dbReference type="InterPro" id="IPR016134">
    <property type="entry name" value="Dockerin_dom"/>
</dbReference>
<evidence type="ECO:0000259" key="1">
    <source>
        <dbReference type="PROSITE" id="PS51766"/>
    </source>
</evidence>
<dbReference type="InterPro" id="IPR002105">
    <property type="entry name" value="Dockerin_1_rpt"/>
</dbReference>
<dbReference type="Gene3D" id="2.60.40.4130">
    <property type="match status" value="1"/>
</dbReference>
<organism evidence="2 3">
    <name type="scientific">Candidatus Daviesbacteria bacterium RIFCSPLOWO2_02_FULL_36_8</name>
    <dbReference type="NCBI Taxonomy" id="1797793"/>
    <lineage>
        <taxon>Bacteria</taxon>
        <taxon>Candidatus Daviesiibacteriota</taxon>
    </lineage>
</organism>
<accession>A0A1F5MFN7</accession>
<dbReference type="PROSITE" id="PS51766">
    <property type="entry name" value="DOCKERIN"/>
    <property type="match status" value="1"/>
</dbReference>
<dbReference type="GO" id="GO:0000272">
    <property type="term" value="P:polysaccharide catabolic process"/>
    <property type="evidence" value="ECO:0007669"/>
    <property type="project" value="InterPro"/>
</dbReference>
<dbReference type="InterPro" id="IPR018247">
    <property type="entry name" value="EF_Hand_1_Ca_BS"/>
</dbReference>
<gene>
    <name evidence="2" type="ORF">A3J13_00975</name>
</gene>